<accession>A0A5B9QL08</accession>
<name>A0A5B9QL08_9BACT</name>
<organism evidence="1 2">
    <name type="scientific">Roseimaritima ulvae</name>
    <dbReference type="NCBI Taxonomy" id="980254"/>
    <lineage>
        <taxon>Bacteria</taxon>
        <taxon>Pseudomonadati</taxon>
        <taxon>Planctomycetota</taxon>
        <taxon>Planctomycetia</taxon>
        <taxon>Pirellulales</taxon>
        <taxon>Pirellulaceae</taxon>
        <taxon>Roseimaritima</taxon>
    </lineage>
</organism>
<evidence type="ECO:0000313" key="1">
    <source>
        <dbReference type="EMBL" id="QEG38195.1"/>
    </source>
</evidence>
<dbReference type="AlphaFoldDB" id="A0A5B9QL08"/>
<dbReference type="KEGG" id="rul:UC8_01480"/>
<protein>
    <submittedName>
        <fullName evidence="1">Uncharacterized protein</fullName>
    </submittedName>
</protein>
<dbReference type="EMBL" id="CP042914">
    <property type="protein sequence ID" value="QEG38195.1"/>
    <property type="molecule type" value="Genomic_DNA"/>
</dbReference>
<keyword evidence="2" id="KW-1185">Reference proteome</keyword>
<reference evidence="1 2" key="1">
    <citation type="submission" date="2019-08" db="EMBL/GenBank/DDBJ databases">
        <title>Deep-cultivation of Planctomycetes and their phenomic and genomic characterization uncovers novel biology.</title>
        <authorList>
            <person name="Wiegand S."/>
            <person name="Jogler M."/>
            <person name="Boedeker C."/>
            <person name="Pinto D."/>
            <person name="Vollmers J."/>
            <person name="Rivas-Marin E."/>
            <person name="Kohn T."/>
            <person name="Peeters S.H."/>
            <person name="Heuer A."/>
            <person name="Rast P."/>
            <person name="Oberbeckmann S."/>
            <person name="Bunk B."/>
            <person name="Jeske O."/>
            <person name="Meyerdierks A."/>
            <person name="Storesund J.E."/>
            <person name="Kallscheuer N."/>
            <person name="Luecker S."/>
            <person name="Lage O.M."/>
            <person name="Pohl T."/>
            <person name="Merkel B.J."/>
            <person name="Hornburger P."/>
            <person name="Mueller R.-W."/>
            <person name="Bruemmer F."/>
            <person name="Labrenz M."/>
            <person name="Spormann A.M."/>
            <person name="Op den Camp H."/>
            <person name="Overmann J."/>
            <person name="Amann R."/>
            <person name="Jetten M.S.M."/>
            <person name="Mascher T."/>
            <person name="Medema M.H."/>
            <person name="Devos D.P."/>
            <person name="Kaster A.-K."/>
            <person name="Ovreas L."/>
            <person name="Rohde M."/>
            <person name="Galperin M.Y."/>
            <person name="Jogler C."/>
        </authorList>
    </citation>
    <scope>NUCLEOTIDE SEQUENCE [LARGE SCALE GENOMIC DNA]</scope>
    <source>
        <strain evidence="1 2">UC8</strain>
    </source>
</reference>
<evidence type="ECO:0000313" key="2">
    <source>
        <dbReference type="Proteomes" id="UP000325286"/>
    </source>
</evidence>
<gene>
    <name evidence="1" type="ORF">UC8_01480</name>
</gene>
<dbReference type="Proteomes" id="UP000325286">
    <property type="component" value="Chromosome"/>
</dbReference>
<sequence>MMIRPNDGGGTTLILAEGDNLDDVPESHRGVVSDPVRHAFRDPHAYFSGVASRTTIPNLQKYLSDFVAHGRWCLLLADTYMMDRSTIAGFQWVHPGQHACLFGPATKPCSDTRFSPLYNDFDFVHWDAIGFAGGIFPCHELIPRLHEWGTTHESCVSRRLNDPLRQYCLRRHDDLQFCGRRGFLVAREWSVLCCWHVFRNVRRDLRSTPRKPIA</sequence>
<proteinExistence type="predicted"/>